<feature type="non-terminal residue" evidence="1">
    <location>
        <position position="78"/>
    </location>
</feature>
<protein>
    <submittedName>
        <fullName evidence="1">Uncharacterized protein</fullName>
    </submittedName>
</protein>
<name>A0AA38G042_TAXCH</name>
<keyword evidence="2" id="KW-1185">Reference proteome</keyword>
<organism evidence="1 2">
    <name type="scientific">Taxus chinensis</name>
    <name type="common">Chinese yew</name>
    <name type="synonym">Taxus wallichiana var. chinensis</name>
    <dbReference type="NCBI Taxonomy" id="29808"/>
    <lineage>
        <taxon>Eukaryota</taxon>
        <taxon>Viridiplantae</taxon>
        <taxon>Streptophyta</taxon>
        <taxon>Embryophyta</taxon>
        <taxon>Tracheophyta</taxon>
        <taxon>Spermatophyta</taxon>
        <taxon>Pinopsida</taxon>
        <taxon>Pinidae</taxon>
        <taxon>Conifers II</taxon>
        <taxon>Cupressales</taxon>
        <taxon>Taxaceae</taxon>
        <taxon>Taxus</taxon>
    </lineage>
</organism>
<dbReference type="AlphaFoldDB" id="A0AA38G042"/>
<reference evidence="1 2" key="1">
    <citation type="journal article" date="2021" name="Nat. Plants">
        <title>The Taxus genome provides insights into paclitaxel biosynthesis.</title>
        <authorList>
            <person name="Xiong X."/>
            <person name="Gou J."/>
            <person name="Liao Q."/>
            <person name="Li Y."/>
            <person name="Zhou Q."/>
            <person name="Bi G."/>
            <person name="Li C."/>
            <person name="Du R."/>
            <person name="Wang X."/>
            <person name="Sun T."/>
            <person name="Guo L."/>
            <person name="Liang H."/>
            <person name="Lu P."/>
            <person name="Wu Y."/>
            <person name="Zhang Z."/>
            <person name="Ro D.K."/>
            <person name="Shang Y."/>
            <person name="Huang S."/>
            <person name="Yan J."/>
        </authorList>
    </citation>
    <scope>NUCLEOTIDE SEQUENCE [LARGE SCALE GENOMIC DNA]</scope>
    <source>
        <strain evidence="1">Ta-2019</strain>
    </source>
</reference>
<comment type="caution">
    <text evidence="1">The sequence shown here is derived from an EMBL/GenBank/DDBJ whole genome shotgun (WGS) entry which is preliminary data.</text>
</comment>
<evidence type="ECO:0000313" key="2">
    <source>
        <dbReference type="Proteomes" id="UP000824469"/>
    </source>
</evidence>
<dbReference type="EMBL" id="JAHRHJ020000005">
    <property type="protein sequence ID" value="KAH9313877.1"/>
    <property type="molecule type" value="Genomic_DNA"/>
</dbReference>
<proteinExistence type="predicted"/>
<gene>
    <name evidence="1" type="ORF">KI387_022504</name>
</gene>
<accession>A0AA38G042</accession>
<sequence>ECVWKELGPCPMKDVYELSSATQWGDNIFFRGSDLRRRAIFHIFVPPVTEGAQFSETDIESRKYFTSWIDVSTLKGGG</sequence>
<evidence type="ECO:0000313" key="1">
    <source>
        <dbReference type="EMBL" id="KAH9313877.1"/>
    </source>
</evidence>
<feature type="non-terminal residue" evidence="1">
    <location>
        <position position="1"/>
    </location>
</feature>
<dbReference type="Proteomes" id="UP000824469">
    <property type="component" value="Unassembled WGS sequence"/>
</dbReference>